<gene>
    <name evidence="1" type="ORF">H4N64_35325</name>
</gene>
<dbReference type="InterPro" id="IPR010419">
    <property type="entry name" value="CO_DH_gsu"/>
</dbReference>
<dbReference type="RefSeq" id="WP_186286624.1">
    <property type="nucleotide sequence ID" value="NZ_JACMSF010000057.1"/>
</dbReference>
<protein>
    <submittedName>
        <fullName evidence="1">SRPBCC family protein</fullName>
    </submittedName>
</protein>
<evidence type="ECO:0000313" key="2">
    <source>
        <dbReference type="Proteomes" id="UP000584670"/>
    </source>
</evidence>
<dbReference type="AlphaFoldDB" id="A0A7X1JAJ5"/>
<reference evidence="1 2" key="1">
    <citation type="submission" date="2020-08" db="EMBL/GenBank/DDBJ databases">
        <title>Streptomyces sp. PSKA01 genome sequencing and assembly.</title>
        <authorList>
            <person name="Mandal S."/>
            <person name="Maiti P.K."/>
            <person name="Das P."/>
        </authorList>
    </citation>
    <scope>NUCLEOTIDE SEQUENCE [LARGE SCALE GENOMIC DNA]</scope>
    <source>
        <strain evidence="1 2">PSKA01</strain>
    </source>
</reference>
<proteinExistence type="predicted"/>
<organism evidence="1 2">
    <name type="scientific">Streptomyces cupreus</name>
    <dbReference type="NCBI Taxonomy" id="2759956"/>
    <lineage>
        <taxon>Bacteria</taxon>
        <taxon>Bacillati</taxon>
        <taxon>Actinomycetota</taxon>
        <taxon>Actinomycetes</taxon>
        <taxon>Kitasatosporales</taxon>
        <taxon>Streptomycetaceae</taxon>
        <taxon>Streptomyces</taxon>
    </lineage>
</organism>
<dbReference type="EMBL" id="JACMSF010000057">
    <property type="protein sequence ID" value="MBC2906709.1"/>
    <property type="molecule type" value="Genomic_DNA"/>
</dbReference>
<dbReference type="SUPFAM" id="SSF55961">
    <property type="entry name" value="Bet v1-like"/>
    <property type="match status" value="1"/>
</dbReference>
<dbReference type="Pfam" id="PF06240">
    <property type="entry name" value="COXG"/>
    <property type="match status" value="1"/>
</dbReference>
<comment type="caution">
    <text evidence="1">The sequence shown here is derived from an EMBL/GenBank/DDBJ whole genome shotgun (WGS) entry which is preliminary data.</text>
</comment>
<keyword evidence="2" id="KW-1185">Reference proteome</keyword>
<dbReference type="Proteomes" id="UP000584670">
    <property type="component" value="Unassembled WGS sequence"/>
</dbReference>
<dbReference type="PANTHER" id="PTHR38588:SF1">
    <property type="entry name" value="BLL0334 PROTEIN"/>
    <property type="match status" value="1"/>
</dbReference>
<dbReference type="InterPro" id="IPR023393">
    <property type="entry name" value="START-like_dom_sf"/>
</dbReference>
<dbReference type="PANTHER" id="PTHR38588">
    <property type="entry name" value="BLL0334 PROTEIN"/>
    <property type="match status" value="1"/>
</dbReference>
<evidence type="ECO:0000313" key="1">
    <source>
        <dbReference type="EMBL" id="MBC2906709.1"/>
    </source>
</evidence>
<accession>A0A7X1JAJ5</accession>
<dbReference type="Gene3D" id="3.30.530.20">
    <property type="match status" value="1"/>
</dbReference>
<sequence>MELRHEFTVPVPVDDAWQALLDIERVAPCLPGASVEDYDGKTVTGSVRVKVGPVTLTYKGTAVFDERDEQEHRMVLSASGRETRGQGTARATVTGTLTERDDGTAVTVLTDLSVTGRPAQFGRGLLSEVGDRLVSRFAECLAEKLTKPEEPAPAAAVAEETAPLDLTRTAALPVARRVGPPLAAALLVLVAWRWRRRRR</sequence>
<dbReference type="CDD" id="cd07823">
    <property type="entry name" value="SRPBCC_5"/>
    <property type="match status" value="1"/>
</dbReference>
<name>A0A7X1JAJ5_9ACTN</name>